<reference evidence="6" key="1">
    <citation type="submission" date="2022-11" db="EMBL/GenBank/DDBJ databases">
        <title>Robbsia betulipollinis sp. nov., isolated from pollen of birch (Betula pendula).</title>
        <authorList>
            <person name="Shi H."/>
            <person name="Ambika Manirajan B."/>
            <person name="Ratering S."/>
            <person name="Geissler-Plaum R."/>
            <person name="Schnell S."/>
        </authorList>
    </citation>
    <scope>NUCLEOTIDE SEQUENCE</scope>
    <source>
        <strain evidence="6">Bb-Pol-6</strain>
    </source>
</reference>
<keyword evidence="3" id="KW-0238">DNA-binding</keyword>
<dbReference type="SUPFAM" id="SSF53850">
    <property type="entry name" value="Periplasmic binding protein-like II"/>
    <property type="match status" value="1"/>
</dbReference>
<accession>A0ABT3ZHL8</accession>
<dbReference type="RefSeq" id="WP_267845231.1">
    <property type="nucleotide sequence ID" value="NZ_JAPMXC010000001.1"/>
</dbReference>
<dbReference type="Proteomes" id="UP001082899">
    <property type="component" value="Unassembled WGS sequence"/>
</dbReference>
<dbReference type="InterPro" id="IPR000847">
    <property type="entry name" value="LysR_HTH_N"/>
</dbReference>
<evidence type="ECO:0000256" key="4">
    <source>
        <dbReference type="ARBA" id="ARBA00023163"/>
    </source>
</evidence>
<dbReference type="InterPro" id="IPR058163">
    <property type="entry name" value="LysR-type_TF_proteobact-type"/>
</dbReference>
<evidence type="ECO:0000259" key="5">
    <source>
        <dbReference type="PROSITE" id="PS50931"/>
    </source>
</evidence>
<evidence type="ECO:0000256" key="3">
    <source>
        <dbReference type="ARBA" id="ARBA00023125"/>
    </source>
</evidence>
<organism evidence="6 7">
    <name type="scientific">Robbsia betulipollinis</name>
    <dbReference type="NCBI Taxonomy" id="2981849"/>
    <lineage>
        <taxon>Bacteria</taxon>
        <taxon>Pseudomonadati</taxon>
        <taxon>Pseudomonadota</taxon>
        <taxon>Betaproteobacteria</taxon>
        <taxon>Burkholderiales</taxon>
        <taxon>Burkholderiaceae</taxon>
        <taxon>Robbsia</taxon>
    </lineage>
</organism>
<dbReference type="SUPFAM" id="SSF46785">
    <property type="entry name" value="Winged helix' DNA-binding domain"/>
    <property type="match status" value="1"/>
</dbReference>
<dbReference type="Pfam" id="PF00126">
    <property type="entry name" value="HTH_1"/>
    <property type="match status" value="1"/>
</dbReference>
<name>A0ABT3ZHL8_9BURK</name>
<protein>
    <submittedName>
        <fullName evidence="6">LysR family transcriptional regulator</fullName>
    </submittedName>
</protein>
<comment type="caution">
    <text evidence="6">The sequence shown here is derived from an EMBL/GenBank/DDBJ whole genome shotgun (WGS) entry which is preliminary data.</text>
</comment>
<dbReference type="Pfam" id="PF03466">
    <property type="entry name" value="LysR_substrate"/>
    <property type="match status" value="1"/>
</dbReference>
<dbReference type="PANTHER" id="PTHR30537">
    <property type="entry name" value="HTH-TYPE TRANSCRIPTIONAL REGULATOR"/>
    <property type="match status" value="1"/>
</dbReference>
<evidence type="ECO:0000313" key="6">
    <source>
        <dbReference type="EMBL" id="MCY0386023.1"/>
    </source>
</evidence>
<evidence type="ECO:0000256" key="1">
    <source>
        <dbReference type="ARBA" id="ARBA00009437"/>
    </source>
</evidence>
<dbReference type="PANTHER" id="PTHR30537:SF5">
    <property type="entry name" value="HTH-TYPE TRANSCRIPTIONAL ACTIVATOR TTDR-RELATED"/>
    <property type="match status" value="1"/>
</dbReference>
<feature type="domain" description="HTH lysR-type" evidence="5">
    <location>
        <begin position="1"/>
        <end position="59"/>
    </location>
</feature>
<sequence>MDLYEAMTVFVRVVDSGSMTAAAERSDISTTMVGNHLRWLEKRLGVSLLRRTTRRQGLTEFGAAYYQRCVEILGLVNDAERMAETTHATPQGTLRITAPPAFGAEYLMSRLDDYLSRHPAIRLDVVLTDRIVDLVEEGFDAAIRLGTLATSSLVARPLMDYGLTICAAPAYLTRRGAPAGPLDLATHDCLAFTYPAGTEWRWTERQWRMQGPAGEERCVDVSGRVSVNNAQALRRAALSGLGVAMLPNALVAEDLAHGRLVALMDAYRLPTRPMHLVYPADRFKGPKLRSFVDFCLETFGRAT</sequence>
<keyword evidence="7" id="KW-1185">Reference proteome</keyword>
<gene>
    <name evidence="6" type="ORF">OVY01_01930</name>
</gene>
<dbReference type="PROSITE" id="PS50931">
    <property type="entry name" value="HTH_LYSR"/>
    <property type="match status" value="1"/>
</dbReference>
<comment type="similarity">
    <text evidence="1">Belongs to the LysR transcriptional regulatory family.</text>
</comment>
<evidence type="ECO:0000256" key="2">
    <source>
        <dbReference type="ARBA" id="ARBA00023015"/>
    </source>
</evidence>
<dbReference type="EMBL" id="JAPMXC010000001">
    <property type="protein sequence ID" value="MCY0386023.1"/>
    <property type="molecule type" value="Genomic_DNA"/>
</dbReference>
<keyword evidence="4" id="KW-0804">Transcription</keyword>
<dbReference type="InterPro" id="IPR005119">
    <property type="entry name" value="LysR_subst-bd"/>
</dbReference>
<dbReference type="Gene3D" id="1.10.10.10">
    <property type="entry name" value="Winged helix-like DNA-binding domain superfamily/Winged helix DNA-binding domain"/>
    <property type="match status" value="1"/>
</dbReference>
<proteinExistence type="inferred from homology"/>
<dbReference type="InterPro" id="IPR036388">
    <property type="entry name" value="WH-like_DNA-bd_sf"/>
</dbReference>
<dbReference type="InterPro" id="IPR036390">
    <property type="entry name" value="WH_DNA-bd_sf"/>
</dbReference>
<keyword evidence="2" id="KW-0805">Transcription regulation</keyword>
<dbReference type="Gene3D" id="3.40.190.290">
    <property type="match status" value="1"/>
</dbReference>
<evidence type="ECO:0000313" key="7">
    <source>
        <dbReference type="Proteomes" id="UP001082899"/>
    </source>
</evidence>